<keyword evidence="6" id="KW-1185">Reference proteome</keyword>
<dbReference type="AlphaFoldDB" id="A0AAD8F7Y6"/>
<dbReference type="GO" id="GO:0008757">
    <property type="term" value="F:S-adenosylmethionine-dependent methyltransferase activity"/>
    <property type="evidence" value="ECO:0007669"/>
    <property type="project" value="TreeGrafter"/>
</dbReference>
<reference evidence="5" key="1">
    <citation type="journal article" date="2023" name="PLoS Negl. Trop. Dis.">
        <title>A genome sequence for Biomphalaria pfeifferi, the major vector snail for the human-infecting parasite Schistosoma mansoni.</title>
        <authorList>
            <person name="Bu L."/>
            <person name="Lu L."/>
            <person name="Laidemitt M.R."/>
            <person name="Zhang S.M."/>
            <person name="Mutuku M."/>
            <person name="Mkoji G."/>
            <person name="Steinauer M."/>
            <person name="Loker E.S."/>
        </authorList>
    </citation>
    <scope>NUCLEOTIDE SEQUENCE</scope>
    <source>
        <strain evidence="5">KasaAsao</strain>
    </source>
</reference>
<dbReference type="GO" id="GO:0008171">
    <property type="term" value="F:O-methyltransferase activity"/>
    <property type="evidence" value="ECO:0007669"/>
    <property type="project" value="InterPro"/>
</dbReference>
<dbReference type="SUPFAM" id="SSF53335">
    <property type="entry name" value="S-adenosyl-L-methionine-dependent methyltransferases"/>
    <property type="match status" value="1"/>
</dbReference>
<dbReference type="InterPro" id="IPR029063">
    <property type="entry name" value="SAM-dependent_MTases_sf"/>
</dbReference>
<evidence type="ECO:0000256" key="2">
    <source>
        <dbReference type="ARBA" id="ARBA00022679"/>
    </source>
</evidence>
<name>A0AAD8F7Y6_BIOPF</name>
<dbReference type="Pfam" id="PF01596">
    <property type="entry name" value="Methyltransf_3"/>
    <property type="match status" value="1"/>
</dbReference>
<evidence type="ECO:0000313" key="5">
    <source>
        <dbReference type="EMBL" id="KAK0053736.1"/>
    </source>
</evidence>
<keyword evidence="3" id="KW-0949">S-adenosyl-L-methionine</keyword>
<dbReference type="InterPro" id="IPR050362">
    <property type="entry name" value="Cation-dep_OMT"/>
</dbReference>
<evidence type="ECO:0000313" key="6">
    <source>
        <dbReference type="Proteomes" id="UP001233172"/>
    </source>
</evidence>
<dbReference type="CDD" id="cd02440">
    <property type="entry name" value="AdoMet_MTases"/>
    <property type="match status" value="1"/>
</dbReference>
<dbReference type="PANTHER" id="PTHR10509">
    <property type="entry name" value="O-METHYLTRANSFERASE-RELATED"/>
    <property type="match status" value="1"/>
</dbReference>
<comment type="similarity">
    <text evidence="4">Belongs to the class I-like SAM-binding methyltransferase superfamily. Cation-dependent O-methyltransferase family.</text>
</comment>
<evidence type="ECO:0000256" key="4">
    <source>
        <dbReference type="ARBA" id="ARBA00023453"/>
    </source>
</evidence>
<dbReference type="PROSITE" id="PS51682">
    <property type="entry name" value="SAM_OMT_I"/>
    <property type="match status" value="1"/>
</dbReference>
<keyword evidence="2" id="KW-0808">Transferase</keyword>
<protein>
    <submittedName>
        <fullName evidence="5">Caffeoyl-CoA O-methyltransferase 1</fullName>
    </submittedName>
</protein>
<accession>A0AAD8F7Y6</accession>
<sequence>MDSSDTSAVSRRKPGLMPLDDYVAPPHYDPAIIELKKAIDLAEKSGVVPELVESLKRTRELIGQRDEFTVFCTSSESPTCKDIYDKTCTHDWRKVFDEGRTTWNLSPVMMTGQLEGQFLKSIVSIQKAKKILDIGMFTGYSALSLAEALPEDGEMWTIDFDEYLKTFVQNITQSSPHGQKIKYLIGNALEILEKLRQDGQIFDIIFLDAAKVEYKDYLEYAFEKNLLAPRGTVLVDNSYQFGESYSEEETVSKKFAKRVAFDTSLHSVLVPIRDGIMVIRRVVDVEGSVTESSN</sequence>
<dbReference type="EMBL" id="JASAOG010000083">
    <property type="protein sequence ID" value="KAK0053736.1"/>
    <property type="molecule type" value="Genomic_DNA"/>
</dbReference>
<gene>
    <name evidence="5" type="ORF">Bpfe_016730</name>
</gene>
<dbReference type="PANTHER" id="PTHR10509:SF14">
    <property type="entry name" value="CAFFEOYL-COA O-METHYLTRANSFERASE 3-RELATED"/>
    <property type="match status" value="1"/>
</dbReference>
<evidence type="ECO:0000256" key="3">
    <source>
        <dbReference type="ARBA" id="ARBA00022691"/>
    </source>
</evidence>
<proteinExistence type="inferred from homology"/>
<dbReference type="Gene3D" id="3.40.50.150">
    <property type="entry name" value="Vaccinia Virus protein VP39"/>
    <property type="match status" value="1"/>
</dbReference>
<organism evidence="5 6">
    <name type="scientific">Biomphalaria pfeifferi</name>
    <name type="common">Bloodfluke planorb</name>
    <name type="synonym">Freshwater snail</name>
    <dbReference type="NCBI Taxonomy" id="112525"/>
    <lineage>
        <taxon>Eukaryota</taxon>
        <taxon>Metazoa</taxon>
        <taxon>Spiralia</taxon>
        <taxon>Lophotrochozoa</taxon>
        <taxon>Mollusca</taxon>
        <taxon>Gastropoda</taxon>
        <taxon>Heterobranchia</taxon>
        <taxon>Euthyneura</taxon>
        <taxon>Panpulmonata</taxon>
        <taxon>Hygrophila</taxon>
        <taxon>Lymnaeoidea</taxon>
        <taxon>Planorbidae</taxon>
        <taxon>Biomphalaria</taxon>
    </lineage>
</organism>
<evidence type="ECO:0000256" key="1">
    <source>
        <dbReference type="ARBA" id="ARBA00022603"/>
    </source>
</evidence>
<dbReference type="Proteomes" id="UP001233172">
    <property type="component" value="Unassembled WGS sequence"/>
</dbReference>
<comment type="caution">
    <text evidence="5">The sequence shown here is derived from an EMBL/GenBank/DDBJ whole genome shotgun (WGS) entry which is preliminary data.</text>
</comment>
<reference evidence="5" key="2">
    <citation type="submission" date="2023-04" db="EMBL/GenBank/DDBJ databases">
        <authorList>
            <person name="Bu L."/>
            <person name="Lu L."/>
            <person name="Laidemitt M.R."/>
            <person name="Zhang S.M."/>
            <person name="Mutuku M."/>
            <person name="Mkoji G."/>
            <person name="Steinauer M."/>
            <person name="Loker E.S."/>
        </authorList>
    </citation>
    <scope>NUCLEOTIDE SEQUENCE</scope>
    <source>
        <strain evidence="5">KasaAsao</strain>
        <tissue evidence="5">Whole Snail</tissue>
    </source>
</reference>
<dbReference type="GO" id="GO:0032259">
    <property type="term" value="P:methylation"/>
    <property type="evidence" value="ECO:0007669"/>
    <property type="project" value="UniProtKB-KW"/>
</dbReference>
<keyword evidence="1" id="KW-0489">Methyltransferase</keyword>
<dbReference type="InterPro" id="IPR002935">
    <property type="entry name" value="SAM_O-MeTrfase"/>
</dbReference>